<reference evidence="2 3" key="1">
    <citation type="journal article" date="2021" name="Plant Biotechnol. J.">
        <title>Multi-omics assisted identification of the key and species-specific regulatory components of drought-tolerant mechanisms in Gossypium stocksii.</title>
        <authorList>
            <person name="Yu D."/>
            <person name="Ke L."/>
            <person name="Zhang D."/>
            <person name="Wu Y."/>
            <person name="Sun Y."/>
            <person name="Mei J."/>
            <person name="Sun J."/>
            <person name="Sun Y."/>
        </authorList>
    </citation>
    <scope>NUCLEOTIDE SEQUENCE [LARGE SCALE GENOMIC DNA]</scope>
    <source>
        <strain evidence="3">cv. E1</strain>
        <tissue evidence="2">Leaf</tissue>
    </source>
</reference>
<dbReference type="AlphaFoldDB" id="A0A9D3WFA3"/>
<dbReference type="Proteomes" id="UP000828251">
    <property type="component" value="Unassembled WGS sequence"/>
</dbReference>
<protein>
    <submittedName>
        <fullName evidence="2">Uncharacterized protein</fullName>
    </submittedName>
</protein>
<evidence type="ECO:0000256" key="1">
    <source>
        <dbReference type="SAM" id="MobiDB-lite"/>
    </source>
</evidence>
<proteinExistence type="predicted"/>
<name>A0A9D3WFA3_9ROSI</name>
<sequence length="157" mass="17927">MASEETRKISICLGRDQKDVQPECSNELPPKPNNYTSENDGDSINLWDEDANVVVDVELGVEELQSILNESVDELIQFLVIIEEVSAEKVDELISFSFNDEDKTRPTKASHDMNGRKLETIIPQMAKRVWLEFGTKSFVMWMCHRSKISSCRVCEVD</sequence>
<dbReference type="EMBL" id="JAIQCV010000002">
    <property type="protein sequence ID" value="KAH1122288.1"/>
    <property type="molecule type" value="Genomic_DNA"/>
</dbReference>
<feature type="region of interest" description="Disordered" evidence="1">
    <location>
        <begin position="20"/>
        <end position="42"/>
    </location>
</feature>
<keyword evidence="3" id="KW-1185">Reference proteome</keyword>
<accession>A0A9D3WFA3</accession>
<organism evidence="2 3">
    <name type="scientific">Gossypium stocksii</name>
    <dbReference type="NCBI Taxonomy" id="47602"/>
    <lineage>
        <taxon>Eukaryota</taxon>
        <taxon>Viridiplantae</taxon>
        <taxon>Streptophyta</taxon>
        <taxon>Embryophyta</taxon>
        <taxon>Tracheophyta</taxon>
        <taxon>Spermatophyta</taxon>
        <taxon>Magnoliopsida</taxon>
        <taxon>eudicotyledons</taxon>
        <taxon>Gunneridae</taxon>
        <taxon>Pentapetalae</taxon>
        <taxon>rosids</taxon>
        <taxon>malvids</taxon>
        <taxon>Malvales</taxon>
        <taxon>Malvaceae</taxon>
        <taxon>Malvoideae</taxon>
        <taxon>Gossypium</taxon>
    </lineage>
</organism>
<evidence type="ECO:0000313" key="3">
    <source>
        <dbReference type="Proteomes" id="UP000828251"/>
    </source>
</evidence>
<evidence type="ECO:0000313" key="2">
    <source>
        <dbReference type="EMBL" id="KAH1122288.1"/>
    </source>
</evidence>
<gene>
    <name evidence="2" type="ORF">J1N35_005448</name>
</gene>
<comment type="caution">
    <text evidence="2">The sequence shown here is derived from an EMBL/GenBank/DDBJ whole genome shotgun (WGS) entry which is preliminary data.</text>
</comment>